<sequence>MNYKKVLTRYIQGRLSELSNVDAYEPNKLTLTNLLWFLGKATSNEVIVAKLKIMVDADIKRKKYLSRYDGNESLYDDDYSKAVGTIGKKCLSYLRNCKMQIRQAKKI</sequence>
<dbReference type="Proteomes" id="UP000284548">
    <property type="component" value="Unassembled WGS sequence"/>
</dbReference>
<dbReference type="EMBL" id="QRKB01000001">
    <property type="protein sequence ID" value="RHH85308.1"/>
    <property type="molecule type" value="Genomic_DNA"/>
</dbReference>
<dbReference type="RefSeq" id="WP_118253186.1">
    <property type="nucleotide sequence ID" value="NZ_JAQEAK010000021.1"/>
</dbReference>
<reference evidence="1 2" key="1">
    <citation type="submission" date="2018-08" db="EMBL/GenBank/DDBJ databases">
        <title>A genome reference for cultivated species of the human gut microbiota.</title>
        <authorList>
            <person name="Zou Y."/>
            <person name="Xue W."/>
            <person name="Luo G."/>
        </authorList>
    </citation>
    <scope>NUCLEOTIDE SEQUENCE [LARGE SCALE GENOMIC DNA]</scope>
    <source>
        <strain evidence="1 2">AM16-54</strain>
    </source>
</reference>
<evidence type="ECO:0000313" key="1">
    <source>
        <dbReference type="EMBL" id="RHH85308.1"/>
    </source>
</evidence>
<proteinExistence type="predicted"/>
<dbReference type="AlphaFoldDB" id="A0A3R6J4J9"/>
<protein>
    <submittedName>
        <fullName evidence="1">Uncharacterized protein</fullName>
    </submittedName>
</protein>
<comment type="caution">
    <text evidence="1">The sequence shown here is derived from an EMBL/GenBank/DDBJ whole genome shotgun (WGS) entry which is preliminary data.</text>
</comment>
<name>A0A3R6J4J9_9BACT</name>
<organism evidence="1 2">
    <name type="scientific">Segatella copri</name>
    <dbReference type="NCBI Taxonomy" id="165179"/>
    <lineage>
        <taxon>Bacteria</taxon>
        <taxon>Pseudomonadati</taxon>
        <taxon>Bacteroidota</taxon>
        <taxon>Bacteroidia</taxon>
        <taxon>Bacteroidales</taxon>
        <taxon>Prevotellaceae</taxon>
        <taxon>Segatella</taxon>
    </lineage>
</organism>
<accession>A0A3R6J4J9</accession>
<gene>
    <name evidence="1" type="ORF">DW192_00850</name>
</gene>
<evidence type="ECO:0000313" key="2">
    <source>
        <dbReference type="Proteomes" id="UP000284548"/>
    </source>
</evidence>